<gene>
    <name evidence="5" type="ORF">SAMN05660337_2540</name>
</gene>
<dbReference type="InterPro" id="IPR000055">
    <property type="entry name" value="Restrct_endonuc_typeI_TRD"/>
</dbReference>
<evidence type="ECO:0000256" key="3">
    <source>
        <dbReference type="ARBA" id="ARBA00023125"/>
    </source>
</evidence>
<accession>A0A1G9ICT4</accession>
<dbReference type="AlphaFoldDB" id="A0A1G9ICT4"/>
<proteinExistence type="inferred from homology"/>
<dbReference type="Pfam" id="PF01420">
    <property type="entry name" value="Methylase_S"/>
    <property type="match status" value="2"/>
</dbReference>
<evidence type="ECO:0000313" key="5">
    <source>
        <dbReference type="EMBL" id="SDL23019.1"/>
    </source>
</evidence>
<keyword evidence="2" id="KW-0680">Restriction system</keyword>
<evidence type="ECO:0000259" key="4">
    <source>
        <dbReference type="Pfam" id="PF01420"/>
    </source>
</evidence>
<name>A0A1G9ICT4_9BACT</name>
<dbReference type="InterPro" id="IPR051212">
    <property type="entry name" value="Type-I_RE_S_subunit"/>
</dbReference>
<evidence type="ECO:0000256" key="1">
    <source>
        <dbReference type="ARBA" id="ARBA00010923"/>
    </source>
</evidence>
<sequence>MDQISNVVIGWTLKPLGMACEVLDKFRKPITKKDRVSGPYPYYGATGILDYVENFIFDERLVLIGEDGAKWGAGENTAFIVEGQYWVNNHAHVVRTDPDMLLDKWITYYLNGSNLSAFITGLTVPKLNQGKLKEIPIPLPPLSEQKRIVATLDKAFAAIDKSIANTEKNLVNARELFESYLNDVFAEKGDGWEETNIKDQFILQRGFDITKKQQIYGTIPVVSSGGIKSHHNTAKAIAPGVVIGRKGSLGTAYYLEEDYWPHDTTLWVKDFIGNNPKLVYYFLKGLDVKGLDSGTANPSLNRNNVHALNVFWPPRQRQKHLVQKIDEMMAKSQHLQSIYQQKLKNLKDLKQSILQKAFAGELTTDPDMVSDQLEN</sequence>
<dbReference type="PANTHER" id="PTHR43140:SF1">
    <property type="entry name" value="TYPE I RESTRICTION ENZYME ECOKI SPECIFICITY SUBUNIT"/>
    <property type="match status" value="1"/>
</dbReference>
<protein>
    <submittedName>
        <fullName evidence="5">Type I restriction enzyme, S subunit</fullName>
    </submittedName>
</protein>
<dbReference type="GO" id="GO:0009307">
    <property type="term" value="P:DNA restriction-modification system"/>
    <property type="evidence" value="ECO:0007669"/>
    <property type="project" value="UniProtKB-KW"/>
</dbReference>
<comment type="similarity">
    <text evidence="1">Belongs to the type-I restriction system S methylase family.</text>
</comment>
<dbReference type="CDD" id="cd17267">
    <property type="entry name" value="RMtype1_S_EcoAO83I-TRD1-CR1_like"/>
    <property type="match status" value="1"/>
</dbReference>
<evidence type="ECO:0000313" key="6">
    <source>
        <dbReference type="Proteomes" id="UP000199053"/>
    </source>
</evidence>
<dbReference type="STRING" id="246191.SAMN05660337_2540"/>
<keyword evidence="6" id="KW-1185">Reference proteome</keyword>
<organism evidence="5 6">
    <name type="scientific">Maridesulfovibrio ferrireducens</name>
    <dbReference type="NCBI Taxonomy" id="246191"/>
    <lineage>
        <taxon>Bacteria</taxon>
        <taxon>Pseudomonadati</taxon>
        <taxon>Thermodesulfobacteriota</taxon>
        <taxon>Desulfovibrionia</taxon>
        <taxon>Desulfovibrionales</taxon>
        <taxon>Desulfovibrionaceae</taxon>
        <taxon>Maridesulfovibrio</taxon>
    </lineage>
</organism>
<dbReference type="RefSeq" id="WP_211477662.1">
    <property type="nucleotide sequence ID" value="NZ_FNGA01000003.1"/>
</dbReference>
<feature type="domain" description="Type I restriction modification DNA specificity" evidence="4">
    <location>
        <begin position="10"/>
        <end position="162"/>
    </location>
</feature>
<reference evidence="6" key="1">
    <citation type="submission" date="2016-10" db="EMBL/GenBank/DDBJ databases">
        <authorList>
            <person name="Varghese N."/>
            <person name="Submissions S."/>
        </authorList>
    </citation>
    <scope>NUCLEOTIDE SEQUENCE [LARGE SCALE GENOMIC DNA]</scope>
    <source>
        <strain evidence="6">DSM 16995</strain>
    </source>
</reference>
<feature type="domain" description="Type I restriction modification DNA specificity" evidence="4">
    <location>
        <begin position="190"/>
        <end position="330"/>
    </location>
</feature>
<dbReference type="Gene3D" id="3.90.220.20">
    <property type="entry name" value="DNA methylase specificity domains"/>
    <property type="match status" value="2"/>
</dbReference>
<dbReference type="EMBL" id="FNGA01000003">
    <property type="protein sequence ID" value="SDL23019.1"/>
    <property type="molecule type" value="Genomic_DNA"/>
</dbReference>
<evidence type="ECO:0000256" key="2">
    <source>
        <dbReference type="ARBA" id="ARBA00022747"/>
    </source>
</evidence>
<dbReference type="GO" id="GO:0003677">
    <property type="term" value="F:DNA binding"/>
    <property type="evidence" value="ECO:0007669"/>
    <property type="project" value="UniProtKB-KW"/>
</dbReference>
<dbReference type="Proteomes" id="UP000199053">
    <property type="component" value="Unassembled WGS sequence"/>
</dbReference>
<dbReference type="PANTHER" id="PTHR43140">
    <property type="entry name" value="TYPE-1 RESTRICTION ENZYME ECOKI SPECIFICITY PROTEIN"/>
    <property type="match status" value="1"/>
</dbReference>
<dbReference type="SUPFAM" id="SSF116734">
    <property type="entry name" value="DNA methylase specificity domain"/>
    <property type="match status" value="2"/>
</dbReference>
<dbReference type="InterPro" id="IPR044946">
    <property type="entry name" value="Restrct_endonuc_typeI_TRD_sf"/>
</dbReference>
<keyword evidence="3" id="KW-0238">DNA-binding</keyword>
<dbReference type="CDD" id="cd17262">
    <property type="entry name" value="RMtype1_S_Aco12261I-TRD2-CR2"/>
    <property type="match status" value="1"/>
</dbReference>